<protein>
    <submittedName>
        <fullName evidence="1 3">Uncharacterized protein</fullName>
    </submittedName>
</protein>
<dbReference type="OrthoDB" id="5425653at2759"/>
<evidence type="ECO:0000313" key="2">
    <source>
        <dbReference type="Proteomes" id="UP000504636"/>
    </source>
</evidence>
<gene>
    <name evidence="1 3" type="ORF">BDZ99DRAFT_272414</name>
</gene>
<reference evidence="3" key="2">
    <citation type="submission" date="2020-04" db="EMBL/GenBank/DDBJ databases">
        <authorList>
            <consortium name="NCBI Genome Project"/>
        </authorList>
    </citation>
    <scope>NUCLEOTIDE SEQUENCE</scope>
    <source>
        <strain evidence="3">CBS 304.34</strain>
    </source>
</reference>
<accession>A0A6A6YUR9</accession>
<name>A0A6A6YUR9_9PEZI</name>
<dbReference type="GeneID" id="54454795"/>
<dbReference type="AlphaFoldDB" id="A0A6A6YUR9"/>
<evidence type="ECO:0000313" key="1">
    <source>
        <dbReference type="EMBL" id="KAF2812706.1"/>
    </source>
</evidence>
<organism evidence="1">
    <name type="scientific">Mytilinidion resinicola</name>
    <dbReference type="NCBI Taxonomy" id="574789"/>
    <lineage>
        <taxon>Eukaryota</taxon>
        <taxon>Fungi</taxon>
        <taxon>Dikarya</taxon>
        <taxon>Ascomycota</taxon>
        <taxon>Pezizomycotina</taxon>
        <taxon>Dothideomycetes</taxon>
        <taxon>Pleosporomycetidae</taxon>
        <taxon>Mytilinidiales</taxon>
        <taxon>Mytilinidiaceae</taxon>
        <taxon>Mytilinidion</taxon>
    </lineage>
</organism>
<dbReference type="EMBL" id="MU003697">
    <property type="protein sequence ID" value="KAF2812706.1"/>
    <property type="molecule type" value="Genomic_DNA"/>
</dbReference>
<keyword evidence="2" id="KW-1185">Reference proteome</keyword>
<sequence length="150" mass="16235">MVADSTSHLLPMVIFILAAGVRCPKKFLDLATSVHAQPSEIKARIPVMREYVNADPTKELDYFDARRRYRPIITKINWDLLSKDSTSISAPEPFDPEKAVITGGLMTKSGHSNDGIALGLSSGKVASELVMGKPPPGDISSLGLPQGTRF</sequence>
<reference evidence="1 3" key="1">
    <citation type="journal article" date="2020" name="Stud. Mycol.">
        <title>101 Dothideomycetes genomes: a test case for predicting lifestyles and emergence of pathogens.</title>
        <authorList>
            <person name="Haridas S."/>
            <person name="Albert R."/>
            <person name="Binder M."/>
            <person name="Bloem J."/>
            <person name="Labutti K."/>
            <person name="Salamov A."/>
            <person name="Andreopoulos B."/>
            <person name="Baker S."/>
            <person name="Barry K."/>
            <person name="Bills G."/>
            <person name="Bluhm B."/>
            <person name="Cannon C."/>
            <person name="Castanera R."/>
            <person name="Culley D."/>
            <person name="Daum C."/>
            <person name="Ezra D."/>
            <person name="Gonzalez J."/>
            <person name="Henrissat B."/>
            <person name="Kuo A."/>
            <person name="Liang C."/>
            <person name="Lipzen A."/>
            <person name="Lutzoni F."/>
            <person name="Magnuson J."/>
            <person name="Mondo S."/>
            <person name="Nolan M."/>
            <person name="Ohm R."/>
            <person name="Pangilinan J."/>
            <person name="Park H.-J."/>
            <person name="Ramirez L."/>
            <person name="Alfaro M."/>
            <person name="Sun H."/>
            <person name="Tritt A."/>
            <person name="Yoshinaga Y."/>
            <person name="Zwiers L.-H."/>
            <person name="Turgeon B."/>
            <person name="Goodwin S."/>
            <person name="Spatafora J."/>
            <person name="Crous P."/>
            <person name="Grigoriev I."/>
        </authorList>
    </citation>
    <scope>NUCLEOTIDE SEQUENCE</scope>
    <source>
        <strain evidence="1 3">CBS 304.34</strain>
    </source>
</reference>
<evidence type="ECO:0000313" key="3">
    <source>
        <dbReference type="RefSeq" id="XP_033579670.1"/>
    </source>
</evidence>
<proteinExistence type="predicted"/>
<reference evidence="3" key="3">
    <citation type="submission" date="2025-04" db="UniProtKB">
        <authorList>
            <consortium name="RefSeq"/>
        </authorList>
    </citation>
    <scope>IDENTIFICATION</scope>
    <source>
        <strain evidence="3">CBS 304.34</strain>
    </source>
</reference>
<dbReference type="Proteomes" id="UP000504636">
    <property type="component" value="Unplaced"/>
</dbReference>
<dbReference type="RefSeq" id="XP_033579670.1">
    <property type="nucleotide sequence ID" value="XM_033713902.1"/>
</dbReference>